<feature type="transmembrane region" description="Helical" evidence="6">
    <location>
        <begin position="186"/>
        <end position="203"/>
    </location>
</feature>
<evidence type="ECO:0008006" key="9">
    <source>
        <dbReference type="Google" id="ProtNLM"/>
    </source>
</evidence>
<dbReference type="EMBL" id="JAKCXM010000003">
    <property type="protein sequence ID" value="KAJ0409655.1"/>
    <property type="molecule type" value="Genomic_DNA"/>
</dbReference>
<sequence>MDIFSSMGSLQGSAASWNLSAMLKTSGISMDVQRHLVQVYAALSACVLSAAIACGAVILLSPVPPYMSEWAGWLGMLSFVGATGGTIWLHMEPLHNFQRRVGILMMISAAMGISLSTLVAVTLEVDPSILITAFLMTTTVFLCFTGSALLATRRSYLYLGGVLSSALSTMLVMNILNIFFRSTMLYAANLYLGLAVFCAYVIFDTQMIIEKASLGDKDSLKHALDLFLDFVSIFVRILIILLQNSGKKRSNSDSKRSKK</sequence>
<feature type="transmembrane region" description="Helical" evidence="6">
    <location>
        <begin position="129"/>
        <end position="150"/>
    </location>
</feature>
<dbReference type="PANTHER" id="PTHR23291">
    <property type="entry name" value="BAX INHIBITOR-RELATED"/>
    <property type="match status" value="1"/>
</dbReference>
<protein>
    <recommendedName>
        <fullName evidence="9">Bax inhibitor-like protein</fullName>
    </recommendedName>
</protein>
<keyword evidence="5 6" id="KW-0472">Membrane</keyword>
<dbReference type="InterPro" id="IPR006214">
    <property type="entry name" value="Bax_inhibitor_1-related"/>
</dbReference>
<feature type="transmembrane region" description="Helical" evidence="6">
    <location>
        <begin position="70"/>
        <end position="89"/>
    </location>
</feature>
<comment type="similarity">
    <text evidence="2 6">Belongs to the BI1 family.</text>
</comment>
<feature type="transmembrane region" description="Helical" evidence="6">
    <location>
        <begin position="157"/>
        <end position="180"/>
    </location>
</feature>
<dbReference type="Pfam" id="PF01027">
    <property type="entry name" value="Bax1-I"/>
    <property type="match status" value="1"/>
</dbReference>
<dbReference type="PANTHER" id="PTHR23291:SF32">
    <property type="entry name" value="BAX INHIBITOR 1"/>
    <property type="match status" value="1"/>
</dbReference>
<dbReference type="GO" id="GO:0016020">
    <property type="term" value="C:membrane"/>
    <property type="evidence" value="ECO:0007669"/>
    <property type="project" value="UniProtKB-SubCell"/>
</dbReference>
<evidence type="ECO:0000256" key="3">
    <source>
        <dbReference type="ARBA" id="ARBA00022692"/>
    </source>
</evidence>
<keyword evidence="3 6" id="KW-0812">Transmembrane</keyword>
<evidence type="ECO:0000256" key="1">
    <source>
        <dbReference type="ARBA" id="ARBA00004141"/>
    </source>
</evidence>
<proteinExistence type="inferred from homology"/>
<comment type="caution">
    <text evidence="7">The sequence shown here is derived from an EMBL/GenBank/DDBJ whole genome shotgun (WGS) entry which is preliminary data.</text>
</comment>
<name>A0AAD5M9M2_PYTIN</name>
<accession>A0AAD5M9M2</accession>
<evidence type="ECO:0000313" key="8">
    <source>
        <dbReference type="Proteomes" id="UP001209570"/>
    </source>
</evidence>
<comment type="subcellular location">
    <subcellularLocation>
        <location evidence="1">Membrane</location>
        <topology evidence="1">Multi-pass membrane protein</topology>
    </subcellularLocation>
</comment>
<evidence type="ECO:0000256" key="5">
    <source>
        <dbReference type="ARBA" id="ARBA00023136"/>
    </source>
</evidence>
<reference evidence="7" key="1">
    <citation type="submission" date="2021-12" db="EMBL/GenBank/DDBJ databases">
        <title>Prjna785345.</title>
        <authorList>
            <person name="Rujirawat T."/>
            <person name="Krajaejun T."/>
        </authorList>
    </citation>
    <scope>NUCLEOTIDE SEQUENCE</scope>
    <source>
        <strain evidence="7">Pi057C3</strain>
    </source>
</reference>
<organism evidence="7 8">
    <name type="scientific">Pythium insidiosum</name>
    <name type="common">Pythiosis disease agent</name>
    <dbReference type="NCBI Taxonomy" id="114742"/>
    <lineage>
        <taxon>Eukaryota</taxon>
        <taxon>Sar</taxon>
        <taxon>Stramenopiles</taxon>
        <taxon>Oomycota</taxon>
        <taxon>Peronosporomycetes</taxon>
        <taxon>Pythiales</taxon>
        <taxon>Pythiaceae</taxon>
        <taxon>Pythium</taxon>
    </lineage>
</organism>
<gene>
    <name evidence="7" type="ORF">P43SY_008527</name>
</gene>
<evidence type="ECO:0000313" key="7">
    <source>
        <dbReference type="EMBL" id="KAJ0409655.1"/>
    </source>
</evidence>
<keyword evidence="4 6" id="KW-1133">Transmembrane helix</keyword>
<evidence type="ECO:0000256" key="6">
    <source>
        <dbReference type="RuleBase" id="RU004379"/>
    </source>
</evidence>
<feature type="transmembrane region" description="Helical" evidence="6">
    <location>
        <begin position="101"/>
        <end position="123"/>
    </location>
</feature>
<feature type="transmembrane region" description="Helical" evidence="6">
    <location>
        <begin position="39"/>
        <end position="58"/>
    </location>
</feature>
<evidence type="ECO:0000256" key="4">
    <source>
        <dbReference type="ARBA" id="ARBA00022989"/>
    </source>
</evidence>
<dbReference type="AlphaFoldDB" id="A0AAD5M9M2"/>
<dbReference type="Proteomes" id="UP001209570">
    <property type="component" value="Unassembled WGS sequence"/>
</dbReference>
<keyword evidence="8" id="KW-1185">Reference proteome</keyword>
<evidence type="ECO:0000256" key="2">
    <source>
        <dbReference type="ARBA" id="ARBA00010350"/>
    </source>
</evidence>